<dbReference type="Proteomes" id="UP000055060">
    <property type="component" value="Unassembled WGS sequence"/>
</dbReference>
<evidence type="ECO:0000256" key="5">
    <source>
        <dbReference type="ARBA" id="ARBA00023136"/>
    </source>
</evidence>
<dbReference type="GO" id="GO:0022857">
    <property type="term" value="F:transmembrane transporter activity"/>
    <property type="evidence" value="ECO:0007669"/>
    <property type="project" value="InterPro"/>
</dbReference>
<feature type="transmembrane region" description="Helical" evidence="6">
    <location>
        <begin position="385"/>
        <end position="403"/>
    </location>
</feature>
<feature type="transmembrane region" description="Helical" evidence="6">
    <location>
        <begin position="172"/>
        <end position="193"/>
    </location>
</feature>
<dbReference type="RefSeq" id="WP_201785905.1">
    <property type="nucleotide sequence ID" value="NZ_DF967972.1"/>
</dbReference>
<dbReference type="AlphaFoldDB" id="A0A0S7B9N8"/>
<proteinExistence type="predicted"/>
<dbReference type="GO" id="GO:0005886">
    <property type="term" value="C:plasma membrane"/>
    <property type="evidence" value="ECO:0007669"/>
    <property type="project" value="UniProtKB-SubCell"/>
</dbReference>
<evidence type="ECO:0000256" key="3">
    <source>
        <dbReference type="ARBA" id="ARBA00022692"/>
    </source>
</evidence>
<feature type="transmembrane region" description="Helical" evidence="6">
    <location>
        <begin position="38"/>
        <end position="58"/>
    </location>
</feature>
<protein>
    <submittedName>
        <fullName evidence="7">Nucleoside ABC transporter membrane protein</fullName>
    </submittedName>
</protein>
<name>A0A0S7B9N8_9CHLR</name>
<dbReference type="Pfam" id="PF02653">
    <property type="entry name" value="BPD_transp_2"/>
    <property type="match status" value="1"/>
</dbReference>
<gene>
    <name evidence="7" type="ORF">LARV_01790</name>
</gene>
<keyword evidence="3 6" id="KW-0812">Transmembrane</keyword>
<dbReference type="EMBL" id="DF967972">
    <property type="protein sequence ID" value="GAP14030.1"/>
    <property type="molecule type" value="Genomic_DNA"/>
</dbReference>
<evidence type="ECO:0000313" key="7">
    <source>
        <dbReference type="EMBL" id="GAP14030.1"/>
    </source>
</evidence>
<dbReference type="PANTHER" id="PTHR47089">
    <property type="entry name" value="ABC TRANSPORTER, PERMEASE PROTEIN"/>
    <property type="match status" value="1"/>
</dbReference>
<evidence type="ECO:0000256" key="2">
    <source>
        <dbReference type="ARBA" id="ARBA00022475"/>
    </source>
</evidence>
<feature type="transmembrane region" description="Helical" evidence="6">
    <location>
        <begin position="70"/>
        <end position="90"/>
    </location>
</feature>
<feature type="transmembrane region" description="Helical" evidence="6">
    <location>
        <begin position="297"/>
        <end position="319"/>
    </location>
</feature>
<feature type="transmembrane region" description="Helical" evidence="6">
    <location>
        <begin position="123"/>
        <end position="144"/>
    </location>
</feature>
<evidence type="ECO:0000256" key="6">
    <source>
        <dbReference type="SAM" id="Phobius"/>
    </source>
</evidence>
<keyword evidence="4 6" id="KW-1133">Transmembrane helix</keyword>
<dbReference type="InterPro" id="IPR001851">
    <property type="entry name" value="ABC_transp_permease"/>
</dbReference>
<comment type="subcellular location">
    <subcellularLocation>
        <location evidence="1">Cell membrane</location>
        <topology evidence="1">Multi-pass membrane protein</topology>
    </subcellularLocation>
</comment>
<feature type="transmembrane region" description="Helical" evidence="6">
    <location>
        <begin position="258"/>
        <end position="277"/>
    </location>
</feature>
<evidence type="ECO:0000313" key="8">
    <source>
        <dbReference type="Proteomes" id="UP000055060"/>
    </source>
</evidence>
<accession>A0A0S7B9N8</accession>
<dbReference type="STRING" id="360412.LARV_01790"/>
<sequence length="426" mass="44926">MGEEPSQNKDVGKAVLQELTNSSKKNSGKQRRSVGQTLLIPVLAVFSGLVFGGILIILTDANVYTAFGKSFGQGLLAALNSVGTAYGALLRSAFGSPARMISALQAGNALEIRRAFNPFLESLVVSTPYIFAGLAVAVGFRAGLFNIGVEGQLFIGGTAAAFVGYALKGLPAVIHLPLALLAGAIGGGLWGFIPGWLKAKTGAHEVINTIMLNWIAFRLTDWLLGGPMRDPTSGGMPISPKIEATAWLPKFFQTPIRFHLGFFIALAIAWLMWFLLFKTTWGFNLRTVGANPHAAKYGGMNVVTSTIVAMSLSGALAGLAGANQVLGVAHSMAMGLSSGYGYDSIALALLGNSSPFGVVLAALLFGFLRNGATQMMVVTQIPIDIISIIQAFIIVFIAAPALIRSIYHIKEAKAEEKVFIHGWGGK</sequence>
<keyword evidence="8" id="KW-1185">Reference proteome</keyword>
<dbReference type="CDD" id="cd06580">
    <property type="entry name" value="TM_PBP1_transp_TpRbsC_like"/>
    <property type="match status" value="1"/>
</dbReference>
<feature type="transmembrane region" description="Helical" evidence="6">
    <location>
        <begin position="340"/>
        <end position="365"/>
    </location>
</feature>
<dbReference type="PANTHER" id="PTHR47089:SF1">
    <property type="entry name" value="GUANOSINE ABC TRANSPORTER PERMEASE PROTEIN NUPP"/>
    <property type="match status" value="1"/>
</dbReference>
<evidence type="ECO:0000256" key="1">
    <source>
        <dbReference type="ARBA" id="ARBA00004651"/>
    </source>
</evidence>
<organism evidence="7">
    <name type="scientific">Longilinea arvoryzae</name>
    <dbReference type="NCBI Taxonomy" id="360412"/>
    <lineage>
        <taxon>Bacteria</taxon>
        <taxon>Bacillati</taxon>
        <taxon>Chloroflexota</taxon>
        <taxon>Anaerolineae</taxon>
        <taxon>Anaerolineales</taxon>
        <taxon>Anaerolineaceae</taxon>
        <taxon>Longilinea</taxon>
    </lineage>
</organism>
<evidence type="ECO:0000256" key="4">
    <source>
        <dbReference type="ARBA" id="ARBA00022989"/>
    </source>
</evidence>
<keyword evidence="5 6" id="KW-0472">Membrane</keyword>
<keyword evidence="2" id="KW-1003">Cell membrane</keyword>
<reference evidence="7" key="1">
    <citation type="submission" date="2015-07" db="EMBL/GenBank/DDBJ databases">
        <title>Draft Genome Sequences of Anaerolinea thermolimosa IMO-1, Bellilinea caldifistulae GOMI-1, Leptolinea tardivitalis YMTK-2, Levilinea saccharolytica KIBI-1,Longilinea arvoryzae KOME-1, Previously Described as Members of the Anaerolineaceae (Chloroflexi).</title>
        <authorList>
            <person name="Sekiguchi Y."/>
            <person name="Ohashi A."/>
            <person name="Matsuura N."/>
            <person name="Tourlousse M.D."/>
        </authorList>
    </citation>
    <scope>NUCLEOTIDE SEQUENCE [LARGE SCALE GENOMIC DNA]</scope>
    <source>
        <strain evidence="7">KOME-1</strain>
    </source>
</reference>